<name>A0A0V0QKZ8_PSEPJ</name>
<accession>A0A0V0QKZ8</accession>
<keyword evidence="2" id="KW-1133">Transmembrane helix</keyword>
<evidence type="ECO:0000313" key="4">
    <source>
        <dbReference type="Proteomes" id="UP000054937"/>
    </source>
</evidence>
<feature type="compositionally biased region" description="Basic and acidic residues" evidence="1">
    <location>
        <begin position="72"/>
        <end position="83"/>
    </location>
</feature>
<feature type="compositionally biased region" description="Basic and acidic residues" evidence="1">
    <location>
        <begin position="1"/>
        <end position="11"/>
    </location>
</feature>
<evidence type="ECO:0000256" key="2">
    <source>
        <dbReference type="SAM" id="Phobius"/>
    </source>
</evidence>
<dbReference type="AlphaFoldDB" id="A0A0V0QKZ8"/>
<protein>
    <recommendedName>
        <fullName evidence="5">Transmembrane protein</fullName>
    </recommendedName>
</protein>
<reference evidence="3 4" key="1">
    <citation type="journal article" date="2015" name="Sci. Rep.">
        <title>Genome of the facultative scuticociliatosis pathogen Pseudocohnilembus persalinus provides insight into its virulence through horizontal gene transfer.</title>
        <authorList>
            <person name="Xiong J."/>
            <person name="Wang G."/>
            <person name="Cheng J."/>
            <person name="Tian M."/>
            <person name="Pan X."/>
            <person name="Warren A."/>
            <person name="Jiang C."/>
            <person name="Yuan D."/>
            <person name="Miao W."/>
        </authorList>
    </citation>
    <scope>NUCLEOTIDE SEQUENCE [LARGE SCALE GENOMIC DNA]</scope>
    <source>
        <strain evidence="3">36N120E</strain>
    </source>
</reference>
<sequence>MSENKENKEENSQDQQQKYFQFEDEDEQGQDKDHAQAQNNQEQNAKIQKKTGFFGKMKQKVSNIKNQFQSKQNEKKQLKEQKTQELQYQNKSQQQQLNDISQNSKENSDNLFKNQEQQLEQQSYSYNEVIEIDVSADQNININKKNKSKFKDFKQYVSEKVSNSKQQLKQNFAVQKAKAIQKFKATSAYNKYKQKRRNFSIYLKSKQEEVVLKGLAVLKKKISKKIVDPHLYKPLQNFANDVFEENWVSIVEEVQFQFRLRQMEPYLEIEDQPQNCFTRFAAWFNYQLYPNDMGIGKKLRNWRYLLLQFISVIPYGVQSFYFFIYILCMDKKDEYQLTYFIVNFKKMQFITQGICLGIYGYIDFQMCVALATRSEEPLVYQQCLQNGPGANQNIKLMIITYLLNLIFVWVCCILLPFSKKKGLPKFKVLEDMKGKVITQELDDNENSQSSGMHLFFSKWIYGMLSFPFIIFNIPIFLNVLTRSRPTCYDKKGNCVPPKTDVMYFQPESNYDDEYDEQINDIFGVDDDLIDNQIEEINKENNIQKVPQSQDKKNNNQLLQV</sequence>
<feature type="compositionally biased region" description="Low complexity" evidence="1">
    <location>
        <begin position="36"/>
        <end position="46"/>
    </location>
</feature>
<keyword evidence="2" id="KW-0812">Transmembrane</keyword>
<dbReference type="InParanoid" id="A0A0V0QKZ8"/>
<keyword evidence="2" id="KW-0472">Membrane</keyword>
<dbReference type="OrthoDB" id="67700at2759"/>
<evidence type="ECO:0000256" key="1">
    <source>
        <dbReference type="SAM" id="MobiDB-lite"/>
    </source>
</evidence>
<gene>
    <name evidence="3" type="ORF">PPERSA_03086</name>
</gene>
<proteinExistence type="predicted"/>
<feature type="transmembrane region" description="Helical" evidence="2">
    <location>
        <begin position="349"/>
        <end position="371"/>
    </location>
</feature>
<keyword evidence="4" id="KW-1185">Reference proteome</keyword>
<dbReference type="PANTHER" id="PTHR40849">
    <property type="entry name" value="C2 CALCIUM-DEPENDENT MEMBRANE TARGETING"/>
    <property type="match status" value="1"/>
</dbReference>
<organism evidence="3 4">
    <name type="scientific">Pseudocohnilembus persalinus</name>
    <name type="common">Ciliate</name>
    <dbReference type="NCBI Taxonomy" id="266149"/>
    <lineage>
        <taxon>Eukaryota</taxon>
        <taxon>Sar</taxon>
        <taxon>Alveolata</taxon>
        <taxon>Ciliophora</taxon>
        <taxon>Intramacronucleata</taxon>
        <taxon>Oligohymenophorea</taxon>
        <taxon>Scuticociliatia</taxon>
        <taxon>Philasterida</taxon>
        <taxon>Pseudocohnilembidae</taxon>
        <taxon>Pseudocohnilembus</taxon>
    </lineage>
</organism>
<feature type="region of interest" description="Disordered" evidence="1">
    <location>
        <begin position="1"/>
        <end position="98"/>
    </location>
</feature>
<dbReference type="EMBL" id="LDAU01000147">
    <property type="protein sequence ID" value="KRX02995.1"/>
    <property type="molecule type" value="Genomic_DNA"/>
</dbReference>
<dbReference type="Proteomes" id="UP000054937">
    <property type="component" value="Unassembled WGS sequence"/>
</dbReference>
<evidence type="ECO:0000313" key="3">
    <source>
        <dbReference type="EMBL" id="KRX02995.1"/>
    </source>
</evidence>
<evidence type="ECO:0008006" key="5">
    <source>
        <dbReference type="Google" id="ProtNLM"/>
    </source>
</evidence>
<comment type="caution">
    <text evidence="3">The sequence shown here is derived from an EMBL/GenBank/DDBJ whole genome shotgun (WGS) entry which is preliminary data.</text>
</comment>
<feature type="compositionally biased region" description="Low complexity" evidence="1">
    <location>
        <begin position="84"/>
        <end position="96"/>
    </location>
</feature>
<dbReference type="PANTHER" id="PTHR40849:SF2">
    <property type="entry name" value="RGS DOMAIN-CONTAINING PROTEIN"/>
    <property type="match status" value="1"/>
</dbReference>
<feature type="transmembrane region" description="Helical" evidence="2">
    <location>
        <begin position="396"/>
        <end position="417"/>
    </location>
</feature>
<feature type="transmembrane region" description="Helical" evidence="2">
    <location>
        <begin position="305"/>
        <end position="328"/>
    </location>
</feature>
<feature type="transmembrane region" description="Helical" evidence="2">
    <location>
        <begin position="459"/>
        <end position="480"/>
    </location>
</feature>